<evidence type="ECO:0000259" key="1">
    <source>
        <dbReference type="Pfam" id="PF20700"/>
    </source>
</evidence>
<name>A0ABD2W1E6_9HYME</name>
<evidence type="ECO:0000313" key="2">
    <source>
        <dbReference type="EMBL" id="KAL3386894.1"/>
    </source>
</evidence>
<keyword evidence="3" id="KW-1185">Reference proteome</keyword>
<feature type="domain" description="Mutator-like transposase" evidence="1">
    <location>
        <begin position="2"/>
        <end position="244"/>
    </location>
</feature>
<gene>
    <name evidence="2" type="ORF">TKK_017668</name>
</gene>
<comment type="caution">
    <text evidence="2">The sequence shown here is derived from an EMBL/GenBank/DDBJ whole genome shotgun (WGS) entry which is preliminary data.</text>
</comment>
<evidence type="ECO:0000313" key="3">
    <source>
        <dbReference type="Proteomes" id="UP001627154"/>
    </source>
</evidence>
<organism evidence="2 3">
    <name type="scientific">Trichogramma kaykai</name>
    <dbReference type="NCBI Taxonomy" id="54128"/>
    <lineage>
        <taxon>Eukaryota</taxon>
        <taxon>Metazoa</taxon>
        <taxon>Ecdysozoa</taxon>
        <taxon>Arthropoda</taxon>
        <taxon>Hexapoda</taxon>
        <taxon>Insecta</taxon>
        <taxon>Pterygota</taxon>
        <taxon>Neoptera</taxon>
        <taxon>Endopterygota</taxon>
        <taxon>Hymenoptera</taxon>
        <taxon>Apocrita</taxon>
        <taxon>Proctotrupomorpha</taxon>
        <taxon>Chalcidoidea</taxon>
        <taxon>Trichogrammatidae</taxon>
        <taxon>Trichogramma</taxon>
    </lineage>
</organism>
<dbReference type="Pfam" id="PF20700">
    <property type="entry name" value="Mutator"/>
    <property type="match status" value="1"/>
</dbReference>
<dbReference type="EMBL" id="JBJJXI010000142">
    <property type="protein sequence ID" value="KAL3386894.1"/>
    <property type="molecule type" value="Genomic_DNA"/>
</dbReference>
<accession>A0ABD2W1E6</accession>
<reference evidence="2 3" key="1">
    <citation type="journal article" date="2024" name="bioRxiv">
        <title>A reference genome for Trichogramma kaykai: A tiny desert-dwelling parasitoid wasp with competing sex-ratio distorters.</title>
        <authorList>
            <person name="Culotta J."/>
            <person name="Lindsey A.R."/>
        </authorList>
    </citation>
    <scope>NUCLEOTIDE SEQUENCE [LARGE SCALE GENOMIC DNA]</scope>
    <source>
        <strain evidence="2 3">KSX58</strain>
    </source>
</reference>
<sequence>MRLIGVGIHGIQLFCGLMDLGDSFNIKTYYDIVKHITTATRAVFDLVTRKAVKEEQRLNIEHELLEEVLTVSGDSSWAKRGFSSLVGIVSLIGKYSGKVIDTVVRSSYCKACEQWKNEKDTFDYECWYDIHKDECPANHEGSAGKMEVDGVVEMFMRSIEKFDVRYGYYIGDGDSKTFKMLLDTSPYGDSFEVKKLECVLHVKKRLYKRSAEAKKALTQKKKALAIDEKKKESSKPPIVKKRFQKIRIF</sequence>
<dbReference type="Proteomes" id="UP001627154">
    <property type="component" value="Unassembled WGS sequence"/>
</dbReference>
<proteinExistence type="predicted"/>
<dbReference type="AlphaFoldDB" id="A0ABD2W1E6"/>
<dbReference type="InterPro" id="IPR049012">
    <property type="entry name" value="Mutator_transp_dom"/>
</dbReference>
<protein>
    <recommendedName>
        <fullName evidence="1">Mutator-like transposase domain-containing protein</fullName>
    </recommendedName>
</protein>